<evidence type="ECO:0000313" key="1">
    <source>
        <dbReference type="EMBL" id="ADE72279.1"/>
    </source>
</evidence>
<gene>
    <name evidence="1" type="ordered locus">BMQ_pBM30012</name>
</gene>
<name>D5E3A4_PRIM1</name>
<reference evidence="1 2" key="3">
    <citation type="journal article" date="2011" name="J. Bacteriol.">
        <title>Genome sequences of the biotechnologically important Bacillus megaterium strains QM B1551 and DSM319.</title>
        <authorList>
            <person name="Eppinger M."/>
            <person name="Bunk B."/>
            <person name="Johns M.A."/>
            <person name="Edirisinghe J.N."/>
            <person name="Kutumbaka K.K."/>
            <person name="Koenig S.S."/>
            <person name="Huot Creasy H."/>
            <person name="Rosovitz M.J."/>
            <person name="Riley D.R."/>
            <person name="Daugherty S."/>
            <person name="Martin M."/>
            <person name="Elbourne L.D."/>
            <person name="Paulsen I."/>
            <person name="Biedendieck R."/>
            <person name="Braun C."/>
            <person name="Grayburn S."/>
            <person name="Dhingra S."/>
            <person name="Lukyanchuk V."/>
            <person name="Ball B."/>
            <person name="Ul-Qamar R."/>
            <person name="Seibel J."/>
            <person name="Bremer E."/>
            <person name="Jahn D."/>
            <person name="Ravel J."/>
            <person name="Vary P.S."/>
        </authorList>
    </citation>
    <scope>NUCLEOTIDE SEQUENCE [LARGE SCALE GENOMIC DNA]</scope>
    <source>
        <strain evidence="2">ATCC 12872 / QMB1551</strain>
        <plasmid evidence="1">pBM300</plasmid>
    </source>
</reference>
<reference evidence="1 2" key="1">
    <citation type="journal article" date="2005" name="Appl. Environ. Microbiol.">
        <title>Molecular characterization of plasmid pBM300 from Bacillus megaterium QM B1551.</title>
        <authorList>
            <person name="Kunnimalaiyaan M."/>
            <person name="Vary P.S."/>
        </authorList>
    </citation>
    <scope>NUCLEOTIDE SEQUENCE [LARGE SCALE GENOMIC DNA]</scope>
    <source>
        <strain evidence="2">ATCC 12872 / QMB1551</strain>
        <plasmid evidence="1">pBM300</plasmid>
    </source>
</reference>
<proteinExistence type="predicted"/>
<evidence type="ECO:0000313" key="2">
    <source>
        <dbReference type="Proteomes" id="UP000000935"/>
    </source>
</evidence>
<protein>
    <submittedName>
        <fullName evidence="1">Uncharacterized protein</fullName>
    </submittedName>
</protein>
<sequence length="45" mass="5288">MLLYIQNKRTTSAVDGRLFKNRVTLKFVKNSLTFNISYLYTKSTI</sequence>
<reference key="2">
    <citation type="submission" date="2010-04" db="EMBL/GenBank/DDBJ databases">
        <title>Genome sequences of the industrial vitamin B12-producers B. megaterium QM B1551 and DSM319 reveal new insights into the Bacillus genome evolution and pan-genome structure.</title>
        <authorList>
            <person name="Eppinger M."/>
            <person name="Bunk B."/>
            <person name="Johns M.A."/>
            <person name="Edirisinghe J.N."/>
            <person name="Kutumbaka K.K."/>
            <person name="Riley D.R."/>
            <person name="Creasy H.H."/>
            <person name="Koenig S.S.K."/>
            <person name="Galens K."/>
            <person name="Orvis J."/>
            <person name="Creasy T."/>
            <person name="Biedendieck R."/>
            <person name="Braun C."/>
            <person name="Grayburn S."/>
            <person name="Jahn D."/>
            <person name="Ravel J."/>
            <person name="Vary P.S."/>
        </authorList>
    </citation>
    <scope>NUCLEOTIDE SEQUENCE</scope>
    <source>
        <strain>QM B1551</strain>
    </source>
</reference>
<dbReference type="Proteomes" id="UP000000935">
    <property type="component" value="Plasmid pBM300"/>
</dbReference>
<dbReference type="KEGG" id="bmq:BMQ_pBM30012"/>
<dbReference type="AlphaFoldDB" id="D5E3A4"/>
<dbReference type="HOGENOM" id="CLU_3196197_0_0_9"/>
<organism evidence="1 2">
    <name type="scientific">Priestia megaterium (strain ATCC 12872 / QMB1551)</name>
    <name type="common">Bacillus megaterium</name>
    <dbReference type="NCBI Taxonomy" id="545693"/>
    <lineage>
        <taxon>Bacteria</taxon>
        <taxon>Bacillati</taxon>
        <taxon>Bacillota</taxon>
        <taxon>Bacilli</taxon>
        <taxon>Bacillales</taxon>
        <taxon>Bacillaceae</taxon>
        <taxon>Priestia</taxon>
    </lineage>
</organism>
<geneLocation type="plasmid" evidence="1 2">
    <name>pBM300</name>
</geneLocation>
<dbReference type="EMBL" id="CP001986">
    <property type="protein sequence ID" value="ADE72279.1"/>
    <property type="molecule type" value="Genomic_DNA"/>
</dbReference>
<keyword evidence="2" id="KW-1185">Reference proteome</keyword>
<accession>D5E3A4</accession>
<keyword evidence="1" id="KW-0614">Plasmid</keyword>